<dbReference type="Proteomes" id="UP001317779">
    <property type="component" value="Chromosome"/>
</dbReference>
<proteinExistence type="predicted"/>
<evidence type="ECO:0000313" key="2">
    <source>
        <dbReference type="EMBL" id="BDV30326.1"/>
    </source>
</evidence>
<feature type="region of interest" description="Disordered" evidence="1">
    <location>
        <begin position="91"/>
        <end position="118"/>
    </location>
</feature>
<keyword evidence="3" id="KW-1185">Reference proteome</keyword>
<gene>
    <name evidence="2" type="ORF">Microterr_09860</name>
</gene>
<feature type="compositionally biased region" description="Basic residues" evidence="1">
    <location>
        <begin position="100"/>
        <end position="118"/>
    </location>
</feature>
<dbReference type="EMBL" id="AP027141">
    <property type="protein sequence ID" value="BDV30326.1"/>
    <property type="molecule type" value="Genomic_DNA"/>
</dbReference>
<accession>A0ABM8DXU5</accession>
<organism evidence="2 3">
    <name type="scientific">Microbacterium terricola</name>
    <dbReference type="NCBI Taxonomy" id="344163"/>
    <lineage>
        <taxon>Bacteria</taxon>
        <taxon>Bacillati</taxon>
        <taxon>Actinomycetota</taxon>
        <taxon>Actinomycetes</taxon>
        <taxon>Micrococcales</taxon>
        <taxon>Microbacteriaceae</taxon>
        <taxon>Microbacterium</taxon>
    </lineage>
</organism>
<evidence type="ECO:0000256" key="1">
    <source>
        <dbReference type="SAM" id="MobiDB-lite"/>
    </source>
</evidence>
<name>A0ABM8DXU5_9MICO</name>
<reference evidence="2 3" key="1">
    <citation type="submission" date="2022-12" db="EMBL/GenBank/DDBJ databases">
        <title>Microbacterium terricola strain KV-448 chromosome, complete genome.</title>
        <authorList>
            <person name="Oshima T."/>
            <person name="Moriya T."/>
            <person name="Bessho Y."/>
        </authorList>
    </citation>
    <scope>NUCLEOTIDE SEQUENCE [LARGE SCALE GENOMIC DNA]</scope>
    <source>
        <strain evidence="2 3">KV-448</strain>
    </source>
</reference>
<evidence type="ECO:0000313" key="3">
    <source>
        <dbReference type="Proteomes" id="UP001317779"/>
    </source>
</evidence>
<protein>
    <submittedName>
        <fullName evidence="2">Uncharacterized protein</fullName>
    </submittedName>
</protein>
<sequence>MNGHANPRSLKVMAEYDTDPVWDEGGGIELASLPLSQELSDELRTWGEEYFYNDGRSPFESFEAEKNWVVRGKKLADRVQQELGAGYAVSYGEQMPKPPKQTKKRVAKKRWRYKTRKR</sequence>